<dbReference type="InterPro" id="IPR002076">
    <property type="entry name" value="ELO_fam"/>
</dbReference>
<dbReference type="EC" id="2.3.1.-" evidence="10"/>
<dbReference type="OMA" id="SGWTWAM"/>
<dbReference type="Pfam" id="PF01151">
    <property type="entry name" value="ELO"/>
    <property type="match status" value="1"/>
</dbReference>
<dbReference type="GO" id="GO:0030148">
    <property type="term" value="P:sphingolipid biosynthetic process"/>
    <property type="evidence" value="ECO:0007669"/>
    <property type="project" value="TreeGrafter"/>
</dbReference>
<evidence type="ECO:0000256" key="10">
    <source>
        <dbReference type="RuleBase" id="RU361115"/>
    </source>
</evidence>
<comment type="subcellular location">
    <subcellularLocation>
        <location evidence="1">Membrane</location>
        <topology evidence="1">Multi-pass membrane protein</topology>
    </subcellularLocation>
</comment>
<keyword evidence="3 10" id="KW-0808">Transferase</keyword>
<dbReference type="GO" id="GO:0034625">
    <property type="term" value="P:fatty acid elongation, monounsaturated fatty acid"/>
    <property type="evidence" value="ECO:0007669"/>
    <property type="project" value="TreeGrafter"/>
</dbReference>
<dbReference type="PANTHER" id="PTHR11157:SF169">
    <property type="entry name" value="ELONGATION OF FATTY ACIDS PROTEIN"/>
    <property type="match status" value="1"/>
</dbReference>
<evidence type="ECO:0000256" key="5">
    <source>
        <dbReference type="ARBA" id="ARBA00022832"/>
    </source>
</evidence>
<dbReference type="GO" id="GO:0009922">
    <property type="term" value="F:fatty acid elongase activity"/>
    <property type="evidence" value="ECO:0007669"/>
    <property type="project" value="InterPro"/>
</dbReference>
<keyword evidence="9 10" id="KW-0275">Fatty acid biosynthesis</keyword>
<evidence type="ECO:0000256" key="4">
    <source>
        <dbReference type="ARBA" id="ARBA00022692"/>
    </source>
</evidence>
<dbReference type="Proteomes" id="UP000449547">
    <property type="component" value="Unassembled WGS sequence"/>
</dbReference>
<sequence length="353" mass="40160">MASLIKFGLPPKSVLKLPPMDTPVPEAPFTSSLLQDVFYWSMKASTPITIAIIYFTSVHLMNSVVRRRQLAKYNAEHKTNLKSAEGIKRLPAAPYAIANTKAFKVFVFLHNLFLCVYSVWTFIAMTGYIGKNMQLFKQDIFPEFLTRLSLFDAAEPTGFKKVDSFWHTICDAKNGVFSNVLKNDNRNNLLFLGWWFYLSKFYEVIDTAIILLKGRPSSLLQSYHHSGAMMCMWSGVRFMAPAIWIFVVFNSFIHSLMYFYFTLSCLKIRVPMFFKRILTSLQITQFVVGGSLAVINAGVRIADTTAKNVDFVNCFQTPDQALSLFINVGYLAPLTALFGAFYVESYLKKQKKA</sequence>
<feature type="transmembrane region" description="Helical" evidence="10">
    <location>
        <begin position="105"/>
        <end position="129"/>
    </location>
</feature>
<evidence type="ECO:0000256" key="6">
    <source>
        <dbReference type="ARBA" id="ARBA00022989"/>
    </source>
</evidence>
<evidence type="ECO:0000256" key="7">
    <source>
        <dbReference type="ARBA" id="ARBA00023098"/>
    </source>
</evidence>
<comment type="caution">
    <text evidence="11">The sequence shown here is derived from an EMBL/GenBank/DDBJ whole genome shotgun (WGS) entry which is preliminary data.</text>
</comment>
<dbReference type="EMBL" id="SWFT01000050">
    <property type="protein sequence ID" value="KAA8905169.1"/>
    <property type="molecule type" value="Genomic_DNA"/>
</dbReference>
<organism evidence="11 12">
    <name type="scientific">Diutina rugosa</name>
    <name type="common">Yeast</name>
    <name type="synonym">Candida rugosa</name>
    <dbReference type="NCBI Taxonomy" id="5481"/>
    <lineage>
        <taxon>Eukaryota</taxon>
        <taxon>Fungi</taxon>
        <taxon>Dikarya</taxon>
        <taxon>Ascomycota</taxon>
        <taxon>Saccharomycotina</taxon>
        <taxon>Pichiomycetes</taxon>
        <taxon>Debaryomycetaceae</taxon>
        <taxon>Diutina</taxon>
    </lineage>
</organism>
<reference evidence="11 12" key="1">
    <citation type="submission" date="2019-07" db="EMBL/GenBank/DDBJ databases">
        <title>Genome assembly of two rare yeast pathogens: Diutina rugosa and Trichomonascus ciferrii.</title>
        <authorList>
            <person name="Mixao V."/>
            <person name="Saus E."/>
            <person name="Hansen A."/>
            <person name="Lass-Flor C."/>
            <person name="Gabaldon T."/>
        </authorList>
    </citation>
    <scope>NUCLEOTIDE SEQUENCE [LARGE SCALE GENOMIC DNA]</scope>
    <source>
        <strain evidence="11 12">CBS 613</strain>
    </source>
</reference>
<comment type="similarity">
    <text evidence="10">Belongs to the ELO family.</text>
</comment>
<gene>
    <name evidence="11" type="ORF">DIURU_001597</name>
</gene>
<keyword evidence="7 10" id="KW-0443">Lipid metabolism</keyword>
<evidence type="ECO:0000313" key="11">
    <source>
        <dbReference type="EMBL" id="KAA8905169.1"/>
    </source>
</evidence>
<keyword evidence="4 10" id="KW-0812">Transmembrane</keyword>
<evidence type="ECO:0000256" key="8">
    <source>
        <dbReference type="ARBA" id="ARBA00023136"/>
    </source>
</evidence>
<feature type="transmembrane region" description="Helical" evidence="10">
    <location>
        <begin position="37"/>
        <end position="60"/>
    </location>
</feature>
<keyword evidence="6 10" id="KW-1133">Transmembrane helix</keyword>
<evidence type="ECO:0000256" key="9">
    <source>
        <dbReference type="ARBA" id="ARBA00023160"/>
    </source>
</evidence>
<keyword evidence="5 10" id="KW-0276">Fatty acid metabolism</keyword>
<feature type="transmembrane region" description="Helical" evidence="10">
    <location>
        <begin position="242"/>
        <end position="263"/>
    </location>
</feature>
<dbReference type="OrthoDB" id="10259681at2759"/>
<dbReference type="GO" id="GO:0019367">
    <property type="term" value="P:fatty acid elongation, saturated fatty acid"/>
    <property type="evidence" value="ECO:0007669"/>
    <property type="project" value="TreeGrafter"/>
</dbReference>
<dbReference type="VEuPathDB" id="FungiDB:DIURU_001597"/>
<dbReference type="PANTHER" id="PTHR11157">
    <property type="entry name" value="FATTY ACID ACYL TRANSFERASE-RELATED"/>
    <property type="match status" value="1"/>
</dbReference>
<protein>
    <recommendedName>
        <fullName evidence="10">Elongation of fatty acids protein</fullName>
        <ecNumber evidence="10">2.3.1.-</ecNumber>
    </recommendedName>
</protein>
<accession>A0A642UY92</accession>
<evidence type="ECO:0000256" key="2">
    <source>
        <dbReference type="ARBA" id="ARBA00022516"/>
    </source>
</evidence>
<keyword evidence="12" id="KW-1185">Reference proteome</keyword>
<evidence type="ECO:0000256" key="1">
    <source>
        <dbReference type="ARBA" id="ARBA00004141"/>
    </source>
</evidence>
<dbReference type="GO" id="GO:0042761">
    <property type="term" value="P:very long-chain fatty acid biosynthetic process"/>
    <property type="evidence" value="ECO:0007669"/>
    <property type="project" value="TreeGrafter"/>
</dbReference>
<dbReference type="GO" id="GO:0005789">
    <property type="term" value="C:endoplasmic reticulum membrane"/>
    <property type="evidence" value="ECO:0007669"/>
    <property type="project" value="TreeGrafter"/>
</dbReference>
<evidence type="ECO:0000256" key="3">
    <source>
        <dbReference type="ARBA" id="ARBA00022679"/>
    </source>
</evidence>
<dbReference type="AlphaFoldDB" id="A0A642UY92"/>
<dbReference type="RefSeq" id="XP_034013555.1">
    <property type="nucleotide sequence ID" value="XM_034154157.1"/>
</dbReference>
<dbReference type="GeneID" id="54780250"/>
<name>A0A642UY92_DIURU</name>
<evidence type="ECO:0000313" key="12">
    <source>
        <dbReference type="Proteomes" id="UP000449547"/>
    </source>
</evidence>
<feature type="transmembrane region" description="Helical" evidence="10">
    <location>
        <begin position="322"/>
        <end position="343"/>
    </location>
</feature>
<keyword evidence="8 10" id="KW-0472">Membrane</keyword>
<feature type="transmembrane region" description="Helical" evidence="10">
    <location>
        <begin position="283"/>
        <end position="302"/>
    </location>
</feature>
<comment type="catalytic activity">
    <reaction evidence="10">
        <text>an acyl-CoA + malonyl-CoA + H(+) = a 3-oxoacyl-CoA + CO2 + CoA</text>
        <dbReference type="Rhea" id="RHEA:50252"/>
        <dbReference type="ChEBI" id="CHEBI:15378"/>
        <dbReference type="ChEBI" id="CHEBI:16526"/>
        <dbReference type="ChEBI" id="CHEBI:57287"/>
        <dbReference type="ChEBI" id="CHEBI:57384"/>
        <dbReference type="ChEBI" id="CHEBI:58342"/>
        <dbReference type="ChEBI" id="CHEBI:90726"/>
    </reaction>
    <physiologicalReaction direction="left-to-right" evidence="10">
        <dbReference type="Rhea" id="RHEA:50253"/>
    </physiologicalReaction>
</comment>
<keyword evidence="2 10" id="KW-0444">Lipid biosynthesis</keyword>
<dbReference type="GO" id="GO:0034626">
    <property type="term" value="P:fatty acid elongation, polyunsaturated fatty acid"/>
    <property type="evidence" value="ECO:0007669"/>
    <property type="project" value="TreeGrafter"/>
</dbReference>
<proteinExistence type="inferred from homology"/>